<dbReference type="RefSeq" id="WP_193912006.1">
    <property type="nucleotide sequence ID" value="NZ_JADEXG010000095.1"/>
</dbReference>
<comment type="caution">
    <text evidence="2">The sequence shown here is derived from an EMBL/GenBank/DDBJ whole genome shotgun (WGS) entry which is preliminary data.</text>
</comment>
<feature type="transmembrane region" description="Helical" evidence="1">
    <location>
        <begin position="32"/>
        <end position="50"/>
    </location>
</feature>
<dbReference type="InterPro" id="IPR025067">
    <property type="entry name" value="DUF4079"/>
</dbReference>
<dbReference type="PANTHER" id="PTHR36738:SF1">
    <property type="entry name" value="EXPRESSED PROTEIN"/>
    <property type="match status" value="1"/>
</dbReference>
<feature type="transmembrane region" description="Helical" evidence="1">
    <location>
        <begin position="103"/>
        <end position="124"/>
    </location>
</feature>
<gene>
    <name evidence="2" type="ORF">IQ241_23660</name>
</gene>
<dbReference type="Proteomes" id="UP000636505">
    <property type="component" value="Unassembled WGS sequence"/>
</dbReference>
<feature type="transmembrane region" description="Helical" evidence="1">
    <location>
        <begin position="71"/>
        <end position="91"/>
    </location>
</feature>
<keyword evidence="1" id="KW-0812">Transmembrane</keyword>
<sequence length="160" mass="17387">MGPTLRTWIEPLANWFVQLGIPEPIVHWGHPVLMGIVVFVMGGFVTYAGWRGRAADDPQVAVKNKQSHAKIAPLMFVFIVLGATGGILSLVMQGEPILESPHFWTGMTVIGMLGLNAAIALFQFGKGDKNWRTFHAYWGSTAIALLLIHVALGINLGLSI</sequence>
<evidence type="ECO:0000256" key="1">
    <source>
        <dbReference type="SAM" id="Phobius"/>
    </source>
</evidence>
<feature type="transmembrane region" description="Helical" evidence="1">
    <location>
        <begin position="136"/>
        <end position="158"/>
    </location>
</feature>
<keyword evidence="3" id="KW-1185">Reference proteome</keyword>
<dbReference type="AlphaFoldDB" id="A0A8J7ALQ7"/>
<dbReference type="PANTHER" id="PTHR36738">
    <property type="entry name" value="EXPRESSED PROTEIN"/>
    <property type="match status" value="1"/>
</dbReference>
<evidence type="ECO:0000313" key="2">
    <source>
        <dbReference type="EMBL" id="MBE9080248.1"/>
    </source>
</evidence>
<reference evidence="2" key="1">
    <citation type="submission" date="2020-10" db="EMBL/GenBank/DDBJ databases">
        <authorList>
            <person name="Castelo-Branco R."/>
            <person name="Eusebio N."/>
            <person name="Adriana R."/>
            <person name="Vieira A."/>
            <person name="Brugerolle De Fraissinette N."/>
            <person name="Rezende De Castro R."/>
            <person name="Schneider M.P."/>
            <person name="Vasconcelos V."/>
            <person name="Leao P.N."/>
        </authorList>
    </citation>
    <scope>NUCLEOTIDE SEQUENCE</scope>
    <source>
        <strain evidence="2">LEGE 07310</strain>
    </source>
</reference>
<organism evidence="2 3">
    <name type="scientific">Vasconcelosia minhoensis LEGE 07310</name>
    <dbReference type="NCBI Taxonomy" id="915328"/>
    <lineage>
        <taxon>Bacteria</taxon>
        <taxon>Bacillati</taxon>
        <taxon>Cyanobacteriota</taxon>
        <taxon>Cyanophyceae</taxon>
        <taxon>Nodosilineales</taxon>
        <taxon>Cymatolegaceae</taxon>
        <taxon>Vasconcelosia</taxon>
        <taxon>Vasconcelosia minhoensis</taxon>
    </lineage>
</organism>
<dbReference type="GO" id="GO:0016020">
    <property type="term" value="C:membrane"/>
    <property type="evidence" value="ECO:0007669"/>
    <property type="project" value="TreeGrafter"/>
</dbReference>
<keyword evidence="1" id="KW-0472">Membrane</keyword>
<dbReference type="Gene3D" id="1.20.120.1770">
    <property type="match status" value="1"/>
</dbReference>
<accession>A0A8J7ALQ7</accession>
<keyword evidence="1" id="KW-1133">Transmembrane helix</keyword>
<dbReference type="EMBL" id="JADEXG010000095">
    <property type="protein sequence ID" value="MBE9080248.1"/>
    <property type="molecule type" value="Genomic_DNA"/>
</dbReference>
<protein>
    <submittedName>
        <fullName evidence="2">DUF4079 domain-containing protein</fullName>
    </submittedName>
</protein>
<evidence type="ECO:0000313" key="3">
    <source>
        <dbReference type="Proteomes" id="UP000636505"/>
    </source>
</evidence>
<name>A0A8J7ALQ7_9CYAN</name>
<dbReference type="Pfam" id="PF13301">
    <property type="entry name" value="DUF4079"/>
    <property type="match status" value="1"/>
</dbReference>
<proteinExistence type="predicted"/>